<dbReference type="Proteomes" id="UP000051672">
    <property type="component" value="Unassembled WGS sequence"/>
</dbReference>
<evidence type="ECO:0000313" key="1">
    <source>
        <dbReference type="EMBL" id="KRM72454.1"/>
    </source>
</evidence>
<dbReference type="InterPro" id="IPR014959">
    <property type="entry name" value="DUF1827"/>
</dbReference>
<dbReference type="InterPro" id="IPR038226">
    <property type="entry name" value="LMG18311-like_sf"/>
</dbReference>
<accession>A0A0R2B8L4</accession>
<dbReference type="Gene3D" id="3.40.1720.10">
    <property type="entry name" value="Streptococcus thermophilus LMG 18311 protein like"/>
    <property type="match status" value="1"/>
</dbReference>
<reference evidence="1 2" key="1">
    <citation type="journal article" date="2015" name="Genome Announc.">
        <title>Expanding the biotechnology potential of lactobacilli through comparative genomics of 213 strains and associated genera.</title>
        <authorList>
            <person name="Sun Z."/>
            <person name="Harris H.M."/>
            <person name="McCann A."/>
            <person name="Guo C."/>
            <person name="Argimon S."/>
            <person name="Zhang W."/>
            <person name="Yang X."/>
            <person name="Jeffery I.B."/>
            <person name="Cooney J.C."/>
            <person name="Kagawa T.F."/>
            <person name="Liu W."/>
            <person name="Song Y."/>
            <person name="Salvetti E."/>
            <person name="Wrobel A."/>
            <person name="Rasinkangas P."/>
            <person name="Parkhill J."/>
            <person name="Rea M.C."/>
            <person name="O'Sullivan O."/>
            <person name="Ritari J."/>
            <person name="Douillard F.P."/>
            <person name="Paul Ross R."/>
            <person name="Yang R."/>
            <person name="Briner A.E."/>
            <person name="Felis G.E."/>
            <person name="de Vos W.M."/>
            <person name="Barrangou R."/>
            <person name="Klaenhammer T.R."/>
            <person name="Caufield P.W."/>
            <person name="Cui Y."/>
            <person name="Zhang H."/>
            <person name="O'Toole P.W."/>
        </authorList>
    </citation>
    <scope>NUCLEOTIDE SEQUENCE [LARGE SCALE GENOMIC DNA]</scope>
    <source>
        <strain evidence="1 2">DSM 23927</strain>
    </source>
</reference>
<dbReference type="Pfam" id="PF08860">
    <property type="entry name" value="DUF1827"/>
    <property type="match status" value="1"/>
</dbReference>
<dbReference type="EMBL" id="AYZQ01000001">
    <property type="protein sequence ID" value="KRM72454.1"/>
    <property type="molecule type" value="Genomic_DNA"/>
</dbReference>
<keyword evidence="2" id="KW-1185">Reference proteome</keyword>
<evidence type="ECO:0008006" key="3">
    <source>
        <dbReference type="Google" id="ProtNLM"/>
    </source>
</evidence>
<proteinExistence type="predicted"/>
<gene>
    <name evidence="1" type="ORF">FC34_GL000159</name>
</gene>
<dbReference type="AlphaFoldDB" id="A0A0R2B8L4"/>
<dbReference type="RefSeq" id="WP_057893481.1">
    <property type="nucleotide sequence ID" value="NZ_AYZQ01000001.1"/>
</dbReference>
<name>A0A0R2B8L4_9LACO</name>
<dbReference type="PATRIC" id="fig|1423727.3.peg.159"/>
<sequence length="95" mass="10497">MRLIDVTNSFANLVSQQLAHTDAQTVHVYSLGQTTVIFTKAQNHSELLLTNEKRNIQKAEVAFAIEKLTDLNSDQVSVIYGPKLAEISIPQTQSA</sequence>
<evidence type="ECO:0000313" key="2">
    <source>
        <dbReference type="Proteomes" id="UP000051672"/>
    </source>
</evidence>
<organism evidence="1 2">
    <name type="scientific">Lacticaseibacillus brantae DSM 23927</name>
    <dbReference type="NCBI Taxonomy" id="1423727"/>
    <lineage>
        <taxon>Bacteria</taxon>
        <taxon>Bacillati</taxon>
        <taxon>Bacillota</taxon>
        <taxon>Bacilli</taxon>
        <taxon>Lactobacillales</taxon>
        <taxon>Lactobacillaceae</taxon>
        <taxon>Lacticaseibacillus</taxon>
    </lineage>
</organism>
<dbReference type="STRING" id="1423727.FC34_GL000159"/>
<comment type="caution">
    <text evidence="1">The sequence shown here is derived from an EMBL/GenBank/DDBJ whole genome shotgun (WGS) entry which is preliminary data.</text>
</comment>
<protein>
    <recommendedName>
        <fullName evidence="3">DUF1827 domain-containing protein</fullName>
    </recommendedName>
</protein>
<dbReference type="OrthoDB" id="2308827at2"/>